<organism evidence="2 3">
    <name type="scientific">Streptomyces atriruber</name>
    <dbReference type="NCBI Taxonomy" id="545121"/>
    <lineage>
        <taxon>Bacteria</taxon>
        <taxon>Bacillati</taxon>
        <taxon>Actinomycetota</taxon>
        <taxon>Actinomycetes</taxon>
        <taxon>Kitasatosporales</taxon>
        <taxon>Streptomycetaceae</taxon>
        <taxon>Streptomyces</taxon>
    </lineage>
</organism>
<accession>A0ABV3BXQ6</accession>
<keyword evidence="1" id="KW-0812">Transmembrane</keyword>
<dbReference type="EMBL" id="JBEYXV010000022">
    <property type="protein sequence ID" value="MEU6825784.1"/>
    <property type="molecule type" value="Genomic_DNA"/>
</dbReference>
<proteinExistence type="predicted"/>
<feature type="transmembrane region" description="Helical" evidence="1">
    <location>
        <begin position="47"/>
        <end position="68"/>
    </location>
</feature>
<keyword evidence="1" id="KW-1133">Transmembrane helix</keyword>
<dbReference type="RefSeq" id="WP_359356509.1">
    <property type="nucleotide sequence ID" value="NZ_JBEYXV010000022.1"/>
</dbReference>
<evidence type="ECO:0000313" key="3">
    <source>
        <dbReference type="Proteomes" id="UP001551176"/>
    </source>
</evidence>
<dbReference type="Proteomes" id="UP001551176">
    <property type="component" value="Unassembled WGS sequence"/>
</dbReference>
<comment type="caution">
    <text evidence="2">The sequence shown here is derived from an EMBL/GenBank/DDBJ whole genome shotgun (WGS) entry which is preliminary data.</text>
</comment>
<keyword evidence="1" id="KW-0472">Membrane</keyword>
<gene>
    <name evidence="2" type="ORF">ABZ921_34665</name>
</gene>
<sequence length="71" mass="7776">MAALPEDPRPKDPNQDTRLYLLLLTILISLVVVTGTIYLSYQHPRLATPIQTGGMVATVLMACAAVVIDRR</sequence>
<evidence type="ECO:0008006" key="4">
    <source>
        <dbReference type="Google" id="ProtNLM"/>
    </source>
</evidence>
<evidence type="ECO:0000313" key="2">
    <source>
        <dbReference type="EMBL" id="MEU6825784.1"/>
    </source>
</evidence>
<evidence type="ECO:0000256" key="1">
    <source>
        <dbReference type="SAM" id="Phobius"/>
    </source>
</evidence>
<keyword evidence="3" id="KW-1185">Reference proteome</keyword>
<protein>
    <recommendedName>
        <fullName evidence="4">Rod shape-determining protein RodA</fullName>
    </recommendedName>
</protein>
<name>A0ABV3BXQ6_9ACTN</name>
<reference evidence="2 3" key="1">
    <citation type="submission" date="2024-06" db="EMBL/GenBank/DDBJ databases">
        <title>The Natural Products Discovery Center: Release of the First 8490 Sequenced Strains for Exploring Actinobacteria Biosynthetic Diversity.</title>
        <authorList>
            <person name="Kalkreuter E."/>
            <person name="Kautsar S.A."/>
            <person name="Yang D."/>
            <person name="Bader C.D."/>
            <person name="Teijaro C.N."/>
            <person name="Fluegel L."/>
            <person name="Davis C.M."/>
            <person name="Simpson J.R."/>
            <person name="Lauterbach L."/>
            <person name="Steele A.D."/>
            <person name="Gui C."/>
            <person name="Meng S."/>
            <person name="Li G."/>
            <person name="Viehrig K."/>
            <person name="Ye F."/>
            <person name="Su P."/>
            <person name="Kiefer A.F."/>
            <person name="Nichols A."/>
            <person name="Cepeda A.J."/>
            <person name="Yan W."/>
            <person name="Fan B."/>
            <person name="Jiang Y."/>
            <person name="Adhikari A."/>
            <person name="Zheng C.-J."/>
            <person name="Schuster L."/>
            <person name="Cowan T.M."/>
            <person name="Smanski M.J."/>
            <person name="Chevrette M.G."/>
            <person name="De Carvalho L.P.S."/>
            <person name="Shen B."/>
        </authorList>
    </citation>
    <scope>NUCLEOTIDE SEQUENCE [LARGE SCALE GENOMIC DNA]</scope>
    <source>
        <strain evidence="2 3">NPDC046838</strain>
    </source>
</reference>
<feature type="transmembrane region" description="Helical" evidence="1">
    <location>
        <begin position="19"/>
        <end position="41"/>
    </location>
</feature>